<organism evidence="1 2">
    <name type="scientific">Paenibacillus brevis</name>
    <dbReference type="NCBI Taxonomy" id="2841508"/>
    <lineage>
        <taxon>Bacteria</taxon>
        <taxon>Bacillati</taxon>
        <taxon>Bacillota</taxon>
        <taxon>Bacilli</taxon>
        <taxon>Bacillales</taxon>
        <taxon>Paenibacillaceae</taxon>
        <taxon>Paenibacillus</taxon>
    </lineage>
</organism>
<dbReference type="PANTHER" id="PTHR16222:SF12">
    <property type="entry name" value="ADP-RIBOSYLGLYCOHYDROLASE-RELATED"/>
    <property type="match status" value="1"/>
</dbReference>
<dbReference type="EMBL" id="JAHLQJ010000017">
    <property type="protein sequence ID" value="MBU5673760.1"/>
    <property type="molecule type" value="Genomic_DNA"/>
</dbReference>
<proteinExistence type="predicted"/>
<comment type="caution">
    <text evidence="1">The sequence shown here is derived from an EMBL/GenBank/DDBJ whole genome shotgun (WGS) entry which is preliminary data.</text>
</comment>
<accession>A0ABS6FU54</accession>
<dbReference type="Proteomes" id="UP000743001">
    <property type="component" value="Unassembled WGS sequence"/>
</dbReference>
<reference evidence="1 2" key="1">
    <citation type="submission" date="2021-06" db="EMBL/GenBank/DDBJ databases">
        <authorList>
            <person name="Sun Q."/>
            <person name="Li D."/>
        </authorList>
    </citation>
    <scope>NUCLEOTIDE SEQUENCE [LARGE SCALE GENOMIC DNA]</scope>
    <source>
        <strain evidence="1 2">MSJ-6</strain>
    </source>
</reference>
<dbReference type="RefSeq" id="WP_216480342.1">
    <property type="nucleotide sequence ID" value="NZ_JAHLQJ010000017.1"/>
</dbReference>
<evidence type="ECO:0000313" key="2">
    <source>
        <dbReference type="Proteomes" id="UP000743001"/>
    </source>
</evidence>
<name>A0ABS6FU54_9BACL</name>
<dbReference type="InterPro" id="IPR005502">
    <property type="entry name" value="Ribosyl_crysJ1"/>
</dbReference>
<dbReference type="InterPro" id="IPR050792">
    <property type="entry name" value="ADP-ribosylglycohydrolase"/>
</dbReference>
<protein>
    <submittedName>
        <fullName evidence="1">ADP-ribosylglycohydrolase family protein</fullName>
    </submittedName>
</protein>
<dbReference type="Pfam" id="PF03747">
    <property type="entry name" value="ADP_ribosyl_GH"/>
    <property type="match status" value="1"/>
</dbReference>
<dbReference type="PANTHER" id="PTHR16222">
    <property type="entry name" value="ADP-RIBOSYLGLYCOHYDROLASE"/>
    <property type="match status" value="1"/>
</dbReference>
<sequence length="465" mass="52562">MAGWERLQEMMAFELMQRREEGCNVAGFQEKLALAGKDETKLMQFYHEIMQLPVAADFPYQEPSTWDEIRSLRPEGPRKLKAVWSEEEWRNKFYGAWLGRSVGCALGKPLEYWDYLYGKDGRPGWENIELWFRGADAWPIKGYTPGYSRAAEQYGLGLSEWSYVSTSDKIKYMESDDDLRYTILGLLLLEEKGLSFDSWDVGKLWHSRLTYSQVCTAETQAYMNFAQETSHLNGDKPEDWDLRQERVRMYLNPYREWIGAAIRVDGLAYGVAGQPELAAELAYRDASFSHVKNGIYAAMFNAAMIAAAFAEQDNEKLLEIGLSEIPKTSRLAADVIKGIEIAHQAKSERELVSRIWDEFSHYDPVHSNNNAALVAASLIYGGNDFEKAVVTSVYGGMDTDCNGATVGSIMGAKLGADQLPSSWIEPLNDTLYADLIGFDPVSISSLAERSYQVFLKLRQENPKHG</sequence>
<keyword evidence="2" id="KW-1185">Reference proteome</keyword>
<gene>
    <name evidence="1" type="ORF">KQJ23_18150</name>
</gene>
<evidence type="ECO:0000313" key="1">
    <source>
        <dbReference type="EMBL" id="MBU5673760.1"/>
    </source>
</evidence>